<dbReference type="EMBL" id="JBHUGF010000009">
    <property type="protein sequence ID" value="MFD1989000.1"/>
    <property type="molecule type" value="Genomic_DNA"/>
</dbReference>
<dbReference type="InterPro" id="IPR000182">
    <property type="entry name" value="GNAT_dom"/>
</dbReference>
<dbReference type="EC" id="2.3.-.-" evidence="2"/>
<dbReference type="InterPro" id="IPR016181">
    <property type="entry name" value="Acyl_CoA_acyltransferase"/>
</dbReference>
<proteinExistence type="predicted"/>
<dbReference type="RefSeq" id="WP_204826713.1">
    <property type="nucleotide sequence ID" value="NZ_JBHUGF010000009.1"/>
</dbReference>
<evidence type="ECO:0000313" key="2">
    <source>
        <dbReference type="EMBL" id="MFD1989000.1"/>
    </source>
</evidence>
<dbReference type="Gene3D" id="3.40.630.30">
    <property type="match status" value="1"/>
</dbReference>
<gene>
    <name evidence="2" type="ORF">ACFSGI_03355</name>
</gene>
<comment type="caution">
    <text evidence="2">The sequence shown here is derived from an EMBL/GenBank/DDBJ whole genome shotgun (WGS) entry which is preliminary data.</text>
</comment>
<evidence type="ECO:0000313" key="3">
    <source>
        <dbReference type="Proteomes" id="UP001597403"/>
    </source>
</evidence>
<dbReference type="InterPro" id="IPR051531">
    <property type="entry name" value="N-acetyltransferase"/>
</dbReference>
<reference evidence="3" key="1">
    <citation type="journal article" date="2019" name="Int. J. Syst. Evol. Microbiol.">
        <title>The Global Catalogue of Microorganisms (GCM) 10K type strain sequencing project: providing services to taxonomists for standard genome sequencing and annotation.</title>
        <authorList>
            <consortium name="The Broad Institute Genomics Platform"/>
            <consortium name="The Broad Institute Genome Sequencing Center for Infectious Disease"/>
            <person name="Wu L."/>
            <person name="Ma J."/>
        </authorList>
    </citation>
    <scope>NUCLEOTIDE SEQUENCE [LARGE SCALE GENOMIC DNA]</scope>
    <source>
        <strain evidence="3">CGMCC 1.15067</strain>
    </source>
</reference>
<dbReference type="PANTHER" id="PTHR43792">
    <property type="entry name" value="GNAT FAMILY, PUTATIVE (AFU_ORTHOLOGUE AFUA_3G00765)-RELATED-RELATED"/>
    <property type="match status" value="1"/>
</dbReference>
<dbReference type="GO" id="GO:0016746">
    <property type="term" value="F:acyltransferase activity"/>
    <property type="evidence" value="ECO:0007669"/>
    <property type="project" value="UniProtKB-KW"/>
</dbReference>
<keyword evidence="3" id="KW-1185">Reference proteome</keyword>
<organism evidence="2 3">
    <name type="scientific">Paenibacillus nicotianae</name>
    <dbReference type="NCBI Taxonomy" id="1526551"/>
    <lineage>
        <taxon>Bacteria</taxon>
        <taxon>Bacillati</taxon>
        <taxon>Bacillota</taxon>
        <taxon>Bacilli</taxon>
        <taxon>Bacillales</taxon>
        <taxon>Paenibacillaceae</taxon>
        <taxon>Paenibacillus</taxon>
    </lineage>
</organism>
<dbReference type="PROSITE" id="PS51186">
    <property type="entry name" value="GNAT"/>
    <property type="match status" value="1"/>
</dbReference>
<dbReference type="Pfam" id="PF13302">
    <property type="entry name" value="Acetyltransf_3"/>
    <property type="match status" value="1"/>
</dbReference>
<feature type="domain" description="N-acetyltransferase" evidence="1">
    <location>
        <begin position="9"/>
        <end position="156"/>
    </location>
</feature>
<dbReference type="SUPFAM" id="SSF55729">
    <property type="entry name" value="Acyl-CoA N-acyltransferases (Nat)"/>
    <property type="match status" value="1"/>
</dbReference>
<accession>A0ABW4UPS4</accession>
<dbReference type="PANTHER" id="PTHR43792:SF1">
    <property type="entry name" value="N-ACETYLTRANSFERASE DOMAIN-CONTAINING PROTEIN"/>
    <property type="match status" value="1"/>
</dbReference>
<protein>
    <submittedName>
        <fullName evidence="2">GNAT family N-acetyltransferase</fullName>
        <ecNumber evidence="2">2.3.-.-</ecNumber>
    </submittedName>
</protein>
<sequence>MKNIVTERLMLRNFMKADAPGLLEYLGQPRVNCFLDDKISTIQEAELKIQKRSKEDSYIAVCLKETNELIGELFALKEEPDTYCVGWNFNARFEGKGYASESVKALFEYLFTQMQARRLYAYVEDDNIRSQKLCERFQMRQEGCFVEFVSMTKYEDGTPKYENTFQYALLKKEWLHHQSVQ</sequence>
<evidence type="ECO:0000259" key="1">
    <source>
        <dbReference type="PROSITE" id="PS51186"/>
    </source>
</evidence>
<name>A0ABW4UPS4_9BACL</name>
<dbReference type="Proteomes" id="UP001597403">
    <property type="component" value="Unassembled WGS sequence"/>
</dbReference>
<keyword evidence="2" id="KW-0808">Transferase</keyword>
<keyword evidence="2" id="KW-0012">Acyltransferase</keyword>